<comment type="similarity">
    <text evidence="2">Belongs to the PPR family. PCMP-E subfamily.</text>
</comment>
<dbReference type="InterPro" id="IPR011990">
    <property type="entry name" value="TPR-like_helical_dom_sf"/>
</dbReference>
<feature type="repeat" description="PPR" evidence="3">
    <location>
        <begin position="438"/>
        <end position="472"/>
    </location>
</feature>
<dbReference type="EMBL" id="GL377674">
    <property type="protein sequence ID" value="EFJ08427.1"/>
    <property type="molecule type" value="Genomic_DNA"/>
</dbReference>
<feature type="non-terminal residue" evidence="4">
    <location>
        <position position="1"/>
    </location>
</feature>
<dbReference type="InterPro" id="IPR002885">
    <property type="entry name" value="PPR_rpt"/>
</dbReference>
<dbReference type="InParanoid" id="D8T4J0"/>
<dbReference type="PROSITE" id="PS51375">
    <property type="entry name" value="PPR"/>
    <property type="match status" value="8"/>
</dbReference>
<evidence type="ECO:0000256" key="1">
    <source>
        <dbReference type="ARBA" id="ARBA00022737"/>
    </source>
</evidence>
<evidence type="ECO:0008006" key="6">
    <source>
        <dbReference type="Google" id="ProtNLM"/>
    </source>
</evidence>
<evidence type="ECO:0000313" key="5">
    <source>
        <dbReference type="Proteomes" id="UP000001514"/>
    </source>
</evidence>
<dbReference type="AlphaFoldDB" id="D8T4J0"/>
<feature type="repeat" description="PPR" evidence="3">
    <location>
        <begin position="168"/>
        <end position="202"/>
    </location>
</feature>
<protein>
    <recommendedName>
        <fullName evidence="6">Pentacotripeptide-repeat region of PRORP domain-containing protein</fullName>
    </recommendedName>
</protein>
<evidence type="ECO:0000256" key="2">
    <source>
        <dbReference type="ARBA" id="ARBA00061659"/>
    </source>
</evidence>
<dbReference type="SUPFAM" id="SSF48452">
    <property type="entry name" value="TPR-like"/>
    <property type="match status" value="1"/>
</dbReference>
<dbReference type="Pfam" id="PF13041">
    <property type="entry name" value="PPR_2"/>
    <property type="match status" value="6"/>
</dbReference>
<dbReference type="FunFam" id="1.25.40.10:FF:000205">
    <property type="entry name" value="Pentatricopeptide repeat-containing protein, mitochondrial"/>
    <property type="match status" value="2"/>
</dbReference>
<feature type="repeat" description="PPR" evidence="3">
    <location>
        <begin position="67"/>
        <end position="101"/>
    </location>
</feature>
<dbReference type="NCBIfam" id="TIGR00756">
    <property type="entry name" value="PPR"/>
    <property type="match status" value="8"/>
</dbReference>
<name>D8T4J0_SELML</name>
<dbReference type="InterPro" id="IPR046960">
    <property type="entry name" value="PPR_At4g14850-like_plant"/>
</dbReference>
<accession>D8T4J0</accession>
<reference evidence="4 5" key="1">
    <citation type="journal article" date="2011" name="Science">
        <title>The Selaginella genome identifies genetic changes associated with the evolution of vascular plants.</title>
        <authorList>
            <person name="Banks J.A."/>
            <person name="Nishiyama T."/>
            <person name="Hasebe M."/>
            <person name="Bowman J.L."/>
            <person name="Gribskov M."/>
            <person name="dePamphilis C."/>
            <person name="Albert V.A."/>
            <person name="Aono N."/>
            <person name="Aoyama T."/>
            <person name="Ambrose B.A."/>
            <person name="Ashton N.W."/>
            <person name="Axtell M.J."/>
            <person name="Barker E."/>
            <person name="Barker M.S."/>
            <person name="Bennetzen J.L."/>
            <person name="Bonawitz N.D."/>
            <person name="Chapple C."/>
            <person name="Cheng C."/>
            <person name="Correa L.G."/>
            <person name="Dacre M."/>
            <person name="DeBarry J."/>
            <person name="Dreyer I."/>
            <person name="Elias M."/>
            <person name="Engstrom E.M."/>
            <person name="Estelle M."/>
            <person name="Feng L."/>
            <person name="Finet C."/>
            <person name="Floyd S.K."/>
            <person name="Frommer W.B."/>
            <person name="Fujita T."/>
            <person name="Gramzow L."/>
            <person name="Gutensohn M."/>
            <person name="Harholt J."/>
            <person name="Hattori M."/>
            <person name="Heyl A."/>
            <person name="Hirai T."/>
            <person name="Hiwatashi Y."/>
            <person name="Ishikawa M."/>
            <person name="Iwata M."/>
            <person name="Karol K.G."/>
            <person name="Koehler B."/>
            <person name="Kolukisaoglu U."/>
            <person name="Kubo M."/>
            <person name="Kurata T."/>
            <person name="Lalonde S."/>
            <person name="Li K."/>
            <person name="Li Y."/>
            <person name="Litt A."/>
            <person name="Lyons E."/>
            <person name="Manning G."/>
            <person name="Maruyama T."/>
            <person name="Michael T.P."/>
            <person name="Mikami K."/>
            <person name="Miyazaki S."/>
            <person name="Morinaga S."/>
            <person name="Murata T."/>
            <person name="Mueller-Roeber B."/>
            <person name="Nelson D.R."/>
            <person name="Obara M."/>
            <person name="Oguri Y."/>
            <person name="Olmstead R.G."/>
            <person name="Onodera N."/>
            <person name="Petersen B.L."/>
            <person name="Pils B."/>
            <person name="Prigge M."/>
            <person name="Rensing S.A."/>
            <person name="Riano-Pachon D.M."/>
            <person name="Roberts A.W."/>
            <person name="Sato Y."/>
            <person name="Scheller H.V."/>
            <person name="Schulz B."/>
            <person name="Schulz C."/>
            <person name="Shakirov E.V."/>
            <person name="Shibagaki N."/>
            <person name="Shinohara N."/>
            <person name="Shippen D.E."/>
            <person name="Soerensen I."/>
            <person name="Sotooka R."/>
            <person name="Sugimoto N."/>
            <person name="Sugita M."/>
            <person name="Sumikawa N."/>
            <person name="Tanurdzic M."/>
            <person name="Theissen G."/>
            <person name="Ulvskov P."/>
            <person name="Wakazuki S."/>
            <person name="Weng J.K."/>
            <person name="Willats W.W."/>
            <person name="Wipf D."/>
            <person name="Wolf P.G."/>
            <person name="Yang L."/>
            <person name="Zimmer A.D."/>
            <person name="Zhu Q."/>
            <person name="Mitros T."/>
            <person name="Hellsten U."/>
            <person name="Loque D."/>
            <person name="Otillar R."/>
            <person name="Salamov A."/>
            <person name="Schmutz J."/>
            <person name="Shapiro H."/>
            <person name="Lindquist E."/>
            <person name="Lucas S."/>
            <person name="Rokhsar D."/>
            <person name="Grigoriev I.V."/>
        </authorList>
    </citation>
    <scope>NUCLEOTIDE SEQUENCE [LARGE SCALE GENOMIC DNA]</scope>
</reference>
<feature type="repeat" description="PPR" evidence="3">
    <location>
        <begin position="371"/>
        <end position="405"/>
    </location>
</feature>
<dbReference type="eggNOG" id="KOG4197">
    <property type="taxonomic scope" value="Eukaryota"/>
</dbReference>
<feature type="non-terminal residue" evidence="4">
    <location>
        <position position="917"/>
    </location>
</feature>
<dbReference type="FunFam" id="1.25.40.10:FF:000381">
    <property type="entry name" value="Pentatricopeptide repeat-containing protein"/>
    <property type="match status" value="1"/>
</dbReference>
<evidence type="ECO:0000256" key="3">
    <source>
        <dbReference type="PROSITE-ProRule" id="PRU00708"/>
    </source>
</evidence>
<dbReference type="GO" id="GO:0009451">
    <property type="term" value="P:RNA modification"/>
    <property type="evidence" value="ECO:0000318"/>
    <property type="project" value="GO_Central"/>
</dbReference>
<dbReference type="PANTHER" id="PTHR47926">
    <property type="entry name" value="PENTATRICOPEPTIDE REPEAT-CONTAINING PROTEIN"/>
    <property type="match status" value="1"/>
</dbReference>
<dbReference type="FunFam" id="1.25.40.10:FF:000073">
    <property type="entry name" value="Pentatricopeptide repeat-containing protein chloroplastic"/>
    <property type="match status" value="3"/>
</dbReference>
<dbReference type="FunCoup" id="D8T4J0">
    <property type="interactions" value="60"/>
</dbReference>
<dbReference type="GO" id="GO:0005739">
    <property type="term" value="C:mitochondrion"/>
    <property type="evidence" value="ECO:0007669"/>
    <property type="project" value="UniProtKB-ARBA"/>
</dbReference>
<feature type="repeat" description="PPR" evidence="3">
    <location>
        <begin position="667"/>
        <end position="701"/>
    </location>
</feature>
<keyword evidence="1" id="KW-0677">Repeat</keyword>
<dbReference type="Proteomes" id="UP000001514">
    <property type="component" value="Unassembled WGS sequence"/>
</dbReference>
<gene>
    <name evidence="4" type="ORF">SELMODRAFT_327</name>
</gene>
<dbReference type="HOGENOM" id="CLU_002706_15_1_1"/>
<dbReference type="FunFam" id="1.25.40.10:FF:000090">
    <property type="entry name" value="Pentatricopeptide repeat-containing protein, chloroplastic"/>
    <property type="match status" value="1"/>
</dbReference>
<dbReference type="Gramene" id="EFJ08427">
    <property type="protein sequence ID" value="EFJ08427"/>
    <property type="gene ID" value="SELMODRAFT_327"/>
</dbReference>
<dbReference type="GO" id="GO:0003729">
    <property type="term" value="F:mRNA binding"/>
    <property type="evidence" value="ECO:0007669"/>
    <property type="project" value="UniProtKB-ARBA"/>
</dbReference>
<dbReference type="PANTHER" id="PTHR47926:SF533">
    <property type="entry name" value="DYW DOMAIN-CONTAINING PROTEIN"/>
    <property type="match status" value="1"/>
</dbReference>
<proteinExistence type="inferred from homology"/>
<feature type="repeat" description="PPR" evidence="3">
    <location>
        <begin position="770"/>
        <end position="804"/>
    </location>
</feature>
<evidence type="ECO:0000313" key="4">
    <source>
        <dbReference type="EMBL" id="EFJ08427.1"/>
    </source>
</evidence>
<keyword evidence="5" id="KW-1185">Reference proteome</keyword>
<sequence length="917" mass="101314">DRGTFLALLGLCAKKSAIAEGRFVHSRVEASEFRRDDLVQNATIHMYGKCGCVEDAVTVFQSLDHPSQVSWNSLLAAFARDGQFQQAFQIFQRMKLQGLAPDRITFVTVLDGCTATGDLSRGKLLHGFVLEAGLERNVMVGTSLIKMYGKCGCVEDARRVFDKLALQDVVSWTSMIMTYVQHDRCVEALELFHRMRPSGVLPNRITYATAISACAHVESMADGKLIHSQVLEDGFESDVVVSCAIVNMYGKCGSLEDAREVFERMPHPNTVSWNAIVAACTQHGCCVEALWYFQRMQLQGGSTPDKVTFITILNACSSPATLTFGELLYECILQCGYDTHLIVGNCIMTMYSSCGRIDNAAAFFSTMVERDAISWNTIISGHAQAGFCDEAVHLFRRMLAEGITPDKFTFISIIDGTARMQEAKILSELMVESGVELDVFLVSALINMHSRYGNVREARSLFDDMKDRDIVMWTSIISSYVQHGSSDDALGCTRLMRLEGLMGNDFTLVTALNACASLTALSEGKLIHSHAIERGFAASPAVGNALINMYAKCGCLEEADLVFHQCGKNLVSWNTIAAAYVQRDKWREALQLFQEMQLEGLKADKVSFVTVLNGCSSASEGSKIHNILLETGMESDHIVSTALLNMYTASKSLDEASRIFSRMEFRDIVSWNAMIAGKAEHGLSREAIQMFQRMQLEGVAPDKISFVTVLNAFSGSSPSSLKQARLVEKLISDQGYETDTIVGNAIVSMFGRSGRLAEARRAFERIRERDAASWNVIVTAHAQHGEVEQALKLFRRMQQESSRPDSITLVSVLSACSHGGLIEEGYYHFTSMGREFGIAGSQEHYGCVVDLLARAGRLDQAEELLRKMPVPASYVLWMTLLSACKVQGDEKRAKRVAERVMELDPRRPAAYVVLSSV</sequence>
<dbReference type="KEGG" id="smo:SELMODRAFT_327"/>
<dbReference type="Gene3D" id="1.25.40.10">
    <property type="entry name" value="Tetratricopeptide repeat domain"/>
    <property type="match status" value="9"/>
</dbReference>
<dbReference type="FunFam" id="1.25.40.10:FF:000031">
    <property type="entry name" value="Pentatricopeptide repeat-containing protein mitochondrial"/>
    <property type="match status" value="1"/>
</dbReference>
<dbReference type="Pfam" id="PF01535">
    <property type="entry name" value="PPR"/>
    <property type="match status" value="10"/>
</dbReference>
<feature type="repeat" description="PPR" evidence="3">
    <location>
        <begin position="238"/>
        <end position="272"/>
    </location>
</feature>
<feature type="repeat" description="PPR" evidence="3">
    <location>
        <begin position="569"/>
        <end position="603"/>
    </location>
</feature>
<organism evidence="5">
    <name type="scientific">Selaginella moellendorffii</name>
    <name type="common">Spikemoss</name>
    <dbReference type="NCBI Taxonomy" id="88036"/>
    <lineage>
        <taxon>Eukaryota</taxon>
        <taxon>Viridiplantae</taxon>
        <taxon>Streptophyta</taxon>
        <taxon>Embryophyta</taxon>
        <taxon>Tracheophyta</taxon>
        <taxon>Lycopodiopsida</taxon>
        <taxon>Selaginellales</taxon>
        <taxon>Selaginellaceae</taxon>
        <taxon>Selaginella</taxon>
    </lineage>
</organism>